<evidence type="ECO:0000313" key="3">
    <source>
        <dbReference type="Proteomes" id="UP000236161"/>
    </source>
</evidence>
<feature type="region of interest" description="Disordered" evidence="1">
    <location>
        <begin position="1"/>
        <end position="46"/>
    </location>
</feature>
<name>A0A2I0ABS9_9ASPA</name>
<keyword evidence="3" id="KW-1185">Reference proteome</keyword>
<evidence type="ECO:0000256" key="1">
    <source>
        <dbReference type="SAM" id="MobiDB-lite"/>
    </source>
</evidence>
<reference evidence="2 3" key="1">
    <citation type="journal article" date="2017" name="Nature">
        <title>The Apostasia genome and the evolution of orchids.</title>
        <authorList>
            <person name="Zhang G.Q."/>
            <person name="Liu K.W."/>
            <person name="Li Z."/>
            <person name="Lohaus R."/>
            <person name="Hsiao Y.Y."/>
            <person name="Niu S.C."/>
            <person name="Wang J.Y."/>
            <person name="Lin Y.C."/>
            <person name="Xu Q."/>
            <person name="Chen L.J."/>
            <person name="Yoshida K."/>
            <person name="Fujiwara S."/>
            <person name="Wang Z.W."/>
            <person name="Zhang Y.Q."/>
            <person name="Mitsuda N."/>
            <person name="Wang M."/>
            <person name="Liu G.H."/>
            <person name="Pecoraro L."/>
            <person name="Huang H.X."/>
            <person name="Xiao X.J."/>
            <person name="Lin M."/>
            <person name="Wu X.Y."/>
            <person name="Wu W.L."/>
            <person name="Chen Y.Y."/>
            <person name="Chang S.B."/>
            <person name="Sakamoto S."/>
            <person name="Ohme-Takagi M."/>
            <person name="Yagi M."/>
            <person name="Zeng S.J."/>
            <person name="Shen C.Y."/>
            <person name="Yeh C.M."/>
            <person name="Luo Y.B."/>
            <person name="Tsai W.C."/>
            <person name="Van de Peer Y."/>
            <person name="Liu Z.J."/>
        </authorList>
    </citation>
    <scope>NUCLEOTIDE SEQUENCE [LARGE SCALE GENOMIC DNA]</scope>
    <source>
        <strain evidence="3">cv. Shenzhen</strain>
        <tissue evidence="2">Stem</tissue>
    </source>
</reference>
<sequence>MHGKELLRNHAQEQATQRRGKEVQRTARRRRGSIAGGVQQRRGHCARSSAHAYSLRLTQASSATIDAGDLWKSGVKCMAGR</sequence>
<proteinExistence type="predicted"/>
<dbReference type="AlphaFoldDB" id="A0A2I0ABS9"/>
<dbReference type="EMBL" id="KZ452001">
    <property type="protein sequence ID" value="PKA53000.1"/>
    <property type="molecule type" value="Genomic_DNA"/>
</dbReference>
<organism evidence="2 3">
    <name type="scientific">Apostasia shenzhenica</name>
    <dbReference type="NCBI Taxonomy" id="1088818"/>
    <lineage>
        <taxon>Eukaryota</taxon>
        <taxon>Viridiplantae</taxon>
        <taxon>Streptophyta</taxon>
        <taxon>Embryophyta</taxon>
        <taxon>Tracheophyta</taxon>
        <taxon>Spermatophyta</taxon>
        <taxon>Magnoliopsida</taxon>
        <taxon>Liliopsida</taxon>
        <taxon>Asparagales</taxon>
        <taxon>Orchidaceae</taxon>
        <taxon>Apostasioideae</taxon>
        <taxon>Apostasia</taxon>
    </lineage>
</organism>
<accession>A0A2I0ABS9</accession>
<feature type="compositionally biased region" description="Basic and acidic residues" evidence="1">
    <location>
        <begin position="1"/>
        <end position="11"/>
    </location>
</feature>
<protein>
    <submittedName>
        <fullName evidence="2">Uncharacterized protein</fullName>
    </submittedName>
</protein>
<evidence type="ECO:0000313" key="2">
    <source>
        <dbReference type="EMBL" id="PKA53000.1"/>
    </source>
</evidence>
<gene>
    <name evidence="2" type="ORF">AXF42_Ash001981</name>
</gene>
<dbReference type="Proteomes" id="UP000236161">
    <property type="component" value="Unassembled WGS sequence"/>
</dbReference>